<evidence type="ECO:0000313" key="2">
    <source>
        <dbReference type="Proteomes" id="UP001595690"/>
    </source>
</evidence>
<gene>
    <name evidence="1" type="ORF">ACFOWZ_30355</name>
</gene>
<dbReference type="Gene3D" id="3.40.50.300">
    <property type="entry name" value="P-loop containing nucleotide triphosphate hydrolases"/>
    <property type="match status" value="1"/>
</dbReference>
<dbReference type="SUPFAM" id="SSF53795">
    <property type="entry name" value="PEP carboxykinase-like"/>
    <property type="match status" value="1"/>
</dbReference>
<evidence type="ECO:0000313" key="1">
    <source>
        <dbReference type="EMBL" id="MFC3895802.1"/>
    </source>
</evidence>
<accession>A0ABV8C1B9</accession>
<protein>
    <submittedName>
        <fullName evidence="1">Uncharacterized protein</fullName>
    </submittedName>
</protein>
<comment type="caution">
    <text evidence="1">The sequence shown here is derived from an EMBL/GenBank/DDBJ whole genome shotgun (WGS) entry which is preliminary data.</text>
</comment>
<reference evidence="2" key="1">
    <citation type="journal article" date="2019" name="Int. J. Syst. Evol. Microbiol.">
        <title>The Global Catalogue of Microorganisms (GCM) 10K type strain sequencing project: providing services to taxonomists for standard genome sequencing and annotation.</title>
        <authorList>
            <consortium name="The Broad Institute Genomics Platform"/>
            <consortium name="The Broad Institute Genome Sequencing Center for Infectious Disease"/>
            <person name="Wu L."/>
            <person name="Ma J."/>
        </authorList>
    </citation>
    <scope>NUCLEOTIDE SEQUENCE [LARGE SCALE GENOMIC DNA]</scope>
    <source>
        <strain evidence="2">CGMCC 4.7405</strain>
    </source>
</reference>
<organism evidence="1 2">
    <name type="scientific">Lentzea rhizosphaerae</name>
    <dbReference type="NCBI Taxonomy" id="2041025"/>
    <lineage>
        <taxon>Bacteria</taxon>
        <taxon>Bacillati</taxon>
        <taxon>Actinomycetota</taxon>
        <taxon>Actinomycetes</taxon>
        <taxon>Pseudonocardiales</taxon>
        <taxon>Pseudonocardiaceae</taxon>
        <taxon>Lentzea</taxon>
    </lineage>
</organism>
<dbReference type="InterPro" id="IPR027417">
    <property type="entry name" value="P-loop_NTPase"/>
</dbReference>
<dbReference type="Proteomes" id="UP001595690">
    <property type="component" value="Unassembled WGS sequence"/>
</dbReference>
<dbReference type="EMBL" id="JBHRZI010000027">
    <property type="protein sequence ID" value="MFC3895802.1"/>
    <property type="molecule type" value="Genomic_DNA"/>
</dbReference>
<dbReference type="RefSeq" id="WP_382377333.1">
    <property type="nucleotide sequence ID" value="NZ_JBHRZI010000027.1"/>
</dbReference>
<proteinExistence type="predicted"/>
<keyword evidence="2" id="KW-1185">Reference proteome</keyword>
<name>A0ABV8C1B9_9PSEU</name>
<sequence>MNRSCYGFPVECSADPDAAHVIDGFFGTAAGPVVPGAPVVRVEVGVTEESGDQVEPPYFPEDWETADEIVINVGRTQALVDPAAWTVRISLARHDLHDQIVWGRWILERAFIYLVCRSQRHYPLHAGAVAVGGRTAVVTADSGVGKSTFSAWALRRGADFAGEDIVVRHMDDESGTLWGYPRVTYLSPQLLELWPQLDGAQSAEVPKRDKFRVILPSSFEPRMLAGSVPHCLLFLARGDGSMRDVDVDDAVERTRSDWNTGKIGTSFEADVEKDLRGLLEGMPVWELALTPDFDANHDTLVAALERS</sequence>